<evidence type="ECO:0000313" key="2">
    <source>
        <dbReference type="EMBL" id="JAS11164.1"/>
    </source>
</evidence>
<reference evidence="2" key="1">
    <citation type="submission" date="2015-12" db="EMBL/GenBank/DDBJ databases">
        <title>De novo transcriptome assembly of four potential Pierce s Disease insect vectors from Arizona vineyards.</title>
        <authorList>
            <person name="Tassone E.E."/>
        </authorList>
    </citation>
    <scope>NUCLEOTIDE SEQUENCE</scope>
</reference>
<accession>A0A1B6CCI0</accession>
<dbReference type="EMBL" id="GEDC01026134">
    <property type="protein sequence ID" value="JAS11164.1"/>
    <property type="molecule type" value="Transcribed_RNA"/>
</dbReference>
<feature type="compositionally biased region" description="Acidic residues" evidence="1">
    <location>
        <begin position="7"/>
        <end position="21"/>
    </location>
</feature>
<feature type="compositionally biased region" description="Polar residues" evidence="1">
    <location>
        <begin position="22"/>
        <end position="35"/>
    </location>
</feature>
<feature type="compositionally biased region" description="Basic residues" evidence="1">
    <location>
        <begin position="179"/>
        <end position="196"/>
    </location>
</feature>
<name>A0A1B6CCI0_9HEMI</name>
<sequence>MPRSVEMEEGEIVGLSDDENYENVSSGESENFGQESNRLYSKNNFVSDAKHNNFPSSNYKSSNHRNKLNYVRHMPNIGPERNSFNNKYLLRHRPKIDLNREKRVNDKFNKPSTYGKNCVDLKTNKRNEKIPSKFRNATKGSGLVQNHNNICRPIMKLQEGFHGHVSTPHNHSTSNPDHQKKKKTKTKKRHCKRKPKNNSLITHPRCINLLHKVNSKPNKSYKKDVTGCEESSLMRKLVGSGSLIVKSNSDSSDLRCEIGSTTVSSPDIEDFHVTSPEEDLDNSNKVNKTSNNYSDNSDIEVIIPVKKIPPVIILHSDGEEELVEDFLKDKKNITDSSFPVEPLTTVNVDDSSLNETDQINTGENVPLEDNILNVPTSTTLNFINFSGGEDDDISNLRLLALKSSKAKSKFDDKLLTAEISDINLIDKSCAEKHTMDENDLRLRAEALKSVILKKHNVRTKKVNPISESIVNISDSINKTRYCNETSEYSPSNSLSPLSPTSSYDISLQGETDMEIVESDIEGKIEVINPSIADVETSHQEIISDSVTVDEEPLKEFYSVPKNQELYGKPKIQTHNFTLSKDNLEYCQPLPPGVDPSSDHTFDSSPYHNCTSEYSTLPPPTHQILPLPPKSSLLVPCENSFPLMNKSTNISESSREFSLDFTQKTKSNSCCIQSNIPPNEPHSDTTNASFNHFSSQNCFMINQPVYSEHYNQNINIPSSNLDSLVFSECSENSRNLQLDNLSGKKDNQNIEILKKTKQRPNLLQIKTIKNITIDESDSIQTKDVILLDHSNHSLEVLNKSNSPIVKNVFIEKNHNYYS</sequence>
<feature type="region of interest" description="Disordered" evidence="1">
    <location>
        <begin position="1"/>
        <end position="35"/>
    </location>
</feature>
<feature type="compositionally biased region" description="Polar residues" evidence="1">
    <location>
        <begin position="167"/>
        <end position="176"/>
    </location>
</feature>
<protein>
    <submittedName>
        <fullName evidence="2">Uncharacterized protein</fullName>
    </submittedName>
</protein>
<dbReference type="AlphaFoldDB" id="A0A1B6CCI0"/>
<organism evidence="2">
    <name type="scientific">Clastoptera arizonana</name>
    <name type="common">Arizona spittle bug</name>
    <dbReference type="NCBI Taxonomy" id="38151"/>
    <lineage>
        <taxon>Eukaryota</taxon>
        <taxon>Metazoa</taxon>
        <taxon>Ecdysozoa</taxon>
        <taxon>Arthropoda</taxon>
        <taxon>Hexapoda</taxon>
        <taxon>Insecta</taxon>
        <taxon>Pterygota</taxon>
        <taxon>Neoptera</taxon>
        <taxon>Paraneoptera</taxon>
        <taxon>Hemiptera</taxon>
        <taxon>Auchenorrhyncha</taxon>
        <taxon>Cercopoidea</taxon>
        <taxon>Clastopteridae</taxon>
        <taxon>Clastoptera</taxon>
    </lineage>
</organism>
<feature type="non-terminal residue" evidence="2">
    <location>
        <position position="817"/>
    </location>
</feature>
<proteinExistence type="predicted"/>
<evidence type="ECO:0000256" key="1">
    <source>
        <dbReference type="SAM" id="MobiDB-lite"/>
    </source>
</evidence>
<gene>
    <name evidence="2" type="ORF">g.30049</name>
</gene>
<feature type="region of interest" description="Disordered" evidence="1">
    <location>
        <begin position="162"/>
        <end position="199"/>
    </location>
</feature>